<sequence length="55" mass="6160">MSEYSLLIVKATSPPLHGVERIIHTLLYLHGSASDRIPVAEIEGPLHAQWRVEDI</sequence>
<dbReference type="GeneID" id="28961643"/>
<dbReference type="EMBL" id="DS231713">
    <property type="protein sequence ID" value="KNB13823.1"/>
    <property type="molecule type" value="Genomic_DNA"/>
</dbReference>
<dbReference type="AlphaFoldDB" id="A0A0J9VSJ3"/>
<protein>
    <submittedName>
        <fullName evidence="1">Uncharacterized protein</fullName>
    </submittedName>
</protein>
<dbReference type="RefSeq" id="XP_018253581.1">
    <property type="nucleotide sequence ID" value="XM_018401704.1"/>
</dbReference>
<proteinExistence type="predicted"/>
<dbReference type="GeneID" id="28962076"/>
<dbReference type="KEGG" id="fox:FOXG_21370"/>
<dbReference type="Proteomes" id="UP000009097">
    <property type="component" value="Unassembled WGS sequence"/>
</dbReference>
<name>A0A0J9VSJ3_FUSO4</name>
<dbReference type="VEuPathDB" id="FungiDB:FOXG_20937"/>
<dbReference type="RefSeq" id="XP_018251868.1">
    <property type="nucleotide sequence ID" value="XM_018401264.1"/>
</dbReference>
<evidence type="ECO:0000313" key="3">
    <source>
        <dbReference type="Proteomes" id="UP000009097"/>
    </source>
</evidence>
<dbReference type="EMBL" id="DS231716">
    <property type="protein sequence ID" value="KNB15536.1"/>
    <property type="molecule type" value="Genomic_DNA"/>
</dbReference>
<evidence type="ECO:0000313" key="2">
    <source>
        <dbReference type="EMBL" id="KNB15536.1"/>
    </source>
</evidence>
<organism evidence="1 3">
    <name type="scientific">Fusarium oxysporum f. sp. lycopersici (strain 4287 / CBS 123668 / FGSC 9935 / NRRL 34936)</name>
    <name type="common">Fusarium vascular wilt of tomato</name>
    <dbReference type="NCBI Taxonomy" id="426428"/>
    <lineage>
        <taxon>Eukaryota</taxon>
        <taxon>Fungi</taxon>
        <taxon>Dikarya</taxon>
        <taxon>Ascomycota</taxon>
        <taxon>Pezizomycotina</taxon>
        <taxon>Sordariomycetes</taxon>
        <taxon>Hypocreomycetidae</taxon>
        <taxon>Hypocreales</taxon>
        <taxon>Nectriaceae</taxon>
        <taxon>Fusarium</taxon>
        <taxon>Fusarium oxysporum species complex</taxon>
    </lineage>
</organism>
<dbReference type="VEuPathDB" id="FungiDB:FOXG_21370"/>
<gene>
    <name evidence="1" type="ORF">FOXG_20937</name>
    <name evidence="2" type="ORF">FOXG_21370</name>
</gene>
<reference evidence="1" key="2">
    <citation type="journal article" date="2010" name="Nature">
        <title>Comparative genomics reveals mobile pathogenicity chromosomes in Fusarium.</title>
        <authorList>
            <person name="Ma L.J."/>
            <person name="van der Does H.C."/>
            <person name="Borkovich K.A."/>
            <person name="Coleman J.J."/>
            <person name="Daboussi M.J."/>
            <person name="Di Pietro A."/>
            <person name="Dufresne M."/>
            <person name="Freitag M."/>
            <person name="Grabherr M."/>
            <person name="Henrissat B."/>
            <person name="Houterman P.M."/>
            <person name="Kang S."/>
            <person name="Shim W.B."/>
            <person name="Woloshuk C."/>
            <person name="Xie X."/>
            <person name="Xu J.R."/>
            <person name="Antoniw J."/>
            <person name="Baker S.E."/>
            <person name="Bluhm B.H."/>
            <person name="Breakspear A."/>
            <person name="Brown D.W."/>
            <person name="Butchko R.A."/>
            <person name="Chapman S."/>
            <person name="Coulson R."/>
            <person name="Coutinho P.M."/>
            <person name="Danchin E.G."/>
            <person name="Diener A."/>
            <person name="Gale L.R."/>
            <person name="Gardiner D.M."/>
            <person name="Goff S."/>
            <person name="Hammond-Kosack K.E."/>
            <person name="Hilburn K."/>
            <person name="Hua-Van A."/>
            <person name="Jonkers W."/>
            <person name="Kazan K."/>
            <person name="Kodira C.D."/>
            <person name="Koehrsen M."/>
            <person name="Kumar L."/>
            <person name="Lee Y.H."/>
            <person name="Li L."/>
            <person name="Manners J.M."/>
            <person name="Miranda-Saavedra D."/>
            <person name="Mukherjee M."/>
            <person name="Park G."/>
            <person name="Park J."/>
            <person name="Park S.Y."/>
            <person name="Proctor R.H."/>
            <person name="Regev A."/>
            <person name="Ruiz-Roldan M.C."/>
            <person name="Sain D."/>
            <person name="Sakthikumar S."/>
            <person name="Sykes S."/>
            <person name="Schwartz D.C."/>
            <person name="Turgeon B.G."/>
            <person name="Wapinski I."/>
            <person name="Yoder O."/>
            <person name="Young S."/>
            <person name="Zeng Q."/>
            <person name="Zhou S."/>
            <person name="Galagan J."/>
            <person name="Cuomo C.A."/>
            <person name="Kistler H.C."/>
            <person name="Rep M."/>
        </authorList>
    </citation>
    <scope>NUCLEOTIDE SEQUENCE [LARGE SCALE GENOMIC DNA]</scope>
    <source>
        <strain evidence="1">4287</strain>
    </source>
</reference>
<evidence type="ECO:0000313" key="1">
    <source>
        <dbReference type="EMBL" id="KNB13823.1"/>
    </source>
</evidence>
<reference evidence="1" key="1">
    <citation type="submission" date="2007-04" db="EMBL/GenBank/DDBJ databases">
        <authorList>
            <consortium name="The Broad Institute Genome Sequencing Platform"/>
            <person name="Birren B."/>
            <person name="Lander E."/>
            <person name="Galagan J."/>
            <person name="Nusbaum C."/>
            <person name="Devon K."/>
            <person name="Ma L.-J."/>
            <person name="Jaffe D."/>
            <person name="Butler J."/>
            <person name="Alvarez P."/>
            <person name="Gnerre S."/>
            <person name="Grabherr M."/>
            <person name="Kleber M."/>
            <person name="Mauceli E."/>
            <person name="Brockman W."/>
            <person name="MacCallum I.A."/>
            <person name="Young S."/>
            <person name="LaButti K."/>
            <person name="DeCaprio D."/>
            <person name="Crawford M."/>
            <person name="Koehrsen M."/>
            <person name="Engels R."/>
            <person name="Montgomery P."/>
            <person name="Pearson M."/>
            <person name="Howarth C."/>
            <person name="Larson L."/>
            <person name="White J."/>
            <person name="O'Leary S."/>
            <person name="Kodira C."/>
            <person name="Zeng Q."/>
            <person name="Yandava C."/>
            <person name="Alvarado L."/>
            <person name="Kistler C."/>
            <person name="Shim W.-B."/>
            <person name="Kang S."/>
            <person name="Woloshuk C."/>
        </authorList>
    </citation>
    <scope>NUCLEOTIDE SEQUENCE</scope>
    <source>
        <strain evidence="1">4287</strain>
    </source>
</reference>
<accession>A0A0J9VSJ3</accession>
<dbReference type="KEGG" id="fox:FOXG_20937"/>